<gene>
    <name evidence="1" type="ORF">GCM10009727_77230</name>
</gene>
<dbReference type="EMBL" id="BAAAMR010000103">
    <property type="protein sequence ID" value="GAA2162166.1"/>
    <property type="molecule type" value="Genomic_DNA"/>
</dbReference>
<dbReference type="Gene3D" id="1.10.357.10">
    <property type="entry name" value="Tetracycline Repressor, domain 2"/>
    <property type="match status" value="1"/>
</dbReference>
<keyword evidence="2" id="KW-1185">Reference proteome</keyword>
<accession>A0ABN3AE02</accession>
<evidence type="ECO:0000313" key="2">
    <source>
        <dbReference type="Proteomes" id="UP001501020"/>
    </source>
</evidence>
<name>A0ABN3AE02_9ACTN</name>
<dbReference type="Proteomes" id="UP001501020">
    <property type="component" value="Unassembled WGS sequence"/>
</dbReference>
<dbReference type="RefSeq" id="WP_344279491.1">
    <property type="nucleotide sequence ID" value="NZ_BAAAMR010000103.1"/>
</dbReference>
<organism evidence="1 2">
    <name type="scientific">Actinomadura napierensis</name>
    <dbReference type="NCBI Taxonomy" id="267854"/>
    <lineage>
        <taxon>Bacteria</taxon>
        <taxon>Bacillati</taxon>
        <taxon>Actinomycetota</taxon>
        <taxon>Actinomycetes</taxon>
        <taxon>Streptosporangiales</taxon>
        <taxon>Thermomonosporaceae</taxon>
        <taxon>Actinomadura</taxon>
    </lineage>
</organism>
<protein>
    <submittedName>
        <fullName evidence="1">Uncharacterized protein</fullName>
    </submittedName>
</protein>
<sequence length="85" mass="9190">MPAQAWCAARLDELTGGLDRLPDPRDRLKGLIEAWMSGRDVAARYGSPTGTLAVEVDKRADGTLDAEAGRVIRLLLAWPCATPRS</sequence>
<proteinExistence type="predicted"/>
<evidence type="ECO:0000313" key="1">
    <source>
        <dbReference type="EMBL" id="GAA2162166.1"/>
    </source>
</evidence>
<reference evidence="1 2" key="1">
    <citation type="journal article" date="2019" name="Int. J. Syst. Evol. Microbiol.">
        <title>The Global Catalogue of Microorganisms (GCM) 10K type strain sequencing project: providing services to taxonomists for standard genome sequencing and annotation.</title>
        <authorList>
            <consortium name="The Broad Institute Genomics Platform"/>
            <consortium name="The Broad Institute Genome Sequencing Center for Infectious Disease"/>
            <person name="Wu L."/>
            <person name="Ma J."/>
        </authorList>
    </citation>
    <scope>NUCLEOTIDE SEQUENCE [LARGE SCALE GENOMIC DNA]</scope>
    <source>
        <strain evidence="1 2">JCM 13850</strain>
    </source>
</reference>
<comment type="caution">
    <text evidence="1">The sequence shown here is derived from an EMBL/GenBank/DDBJ whole genome shotgun (WGS) entry which is preliminary data.</text>
</comment>